<dbReference type="Proteomes" id="UP000199286">
    <property type="component" value="Unassembled WGS sequence"/>
</dbReference>
<reference evidence="2 3" key="1">
    <citation type="submission" date="2016-10" db="EMBL/GenBank/DDBJ databases">
        <authorList>
            <person name="de Groot N.N."/>
        </authorList>
    </citation>
    <scope>NUCLEOTIDE SEQUENCE [LARGE SCALE GENOMIC DNA]</scope>
    <source>
        <strain evidence="2 3">DSM 26880</strain>
    </source>
</reference>
<dbReference type="RefSeq" id="WP_089880127.1">
    <property type="nucleotide sequence ID" value="NZ_FNPF01000003.1"/>
</dbReference>
<evidence type="ECO:0000313" key="2">
    <source>
        <dbReference type="EMBL" id="SDY08613.1"/>
    </source>
</evidence>
<evidence type="ECO:0000256" key="1">
    <source>
        <dbReference type="SAM" id="MobiDB-lite"/>
    </source>
</evidence>
<dbReference type="STRING" id="321339.SAMN05444340_103133"/>
<proteinExistence type="predicted"/>
<gene>
    <name evidence="2" type="ORF">SAMN05444340_103133</name>
</gene>
<dbReference type="AlphaFoldDB" id="A0A1H3GZ64"/>
<protein>
    <submittedName>
        <fullName evidence="2">Uncharacterized protein</fullName>
    </submittedName>
</protein>
<sequence length="132" mass="14908">MTEQYDDQTNNNNDNANEDKTLIRADSRLKKLEEEREAIADTLTDLREQVGALSRKLRAGEYGKTTEDGKLLADIRYWLRAARETEAEIDDLRRRDTGIVGEYGLDLDQACVAVRCRLDSLRACCGAEEVPG</sequence>
<evidence type="ECO:0000313" key="3">
    <source>
        <dbReference type="Proteomes" id="UP000199286"/>
    </source>
</evidence>
<organism evidence="2 3">
    <name type="scientific">Citreimonas salinaria</name>
    <dbReference type="NCBI Taxonomy" id="321339"/>
    <lineage>
        <taxon>Bacteria</taxon>
        <taxon>Pseudomonadati</taxon>
        <taxon>Pseudomonadota</taxon>
        <taxon>Alphaproteobacteria</taxon>
        <taxon>Rhodobacterales</taxon>
        <taxon>Roseobacteraceae</taxon>
        <taxon>Citreimonas</taxon>
    </lineage>
</organism>
<accession>A0A1H3GZ64</accession>
<keyword evidence="3" id="KW-1185">Reference proteome</keyword>
<feature type="region of interest" description="Disordered" evidence="1">
    <location>
        <begin position="1"/>
        <end position="24"/>
    </location>
</feature>
<name>A0A1H3GZ64_9RHOB</name>
<dbReference type="EMBL" id="FNPF01000003">
    <property type="protein sequence ID" value="SDY08613.1"/>
    <property type="molecule type" value="Genomic_DNA"/>
</dbReference>
<dbReference type="OrthoDB" id="7873197at2"/>